<dbReference type="Proteomes" id="UP000623467">
    <property type="component" value="Unassembled WGS sequence"/>
</dbReference>
<accession>A0A8H6YV91</accession>
<comment type="caution">
    <text evidence="1">The sequence shown here is derived from an EMBL/GenBank/DDBJ whole genome shotgun (WGS) entry which is preliminary data.</text>
</comment>
<keyword evidence="2" id="KW-1185">Reference proteome</keyword>
<protein>
    <submittedName>
        <fullName evidence="1">Uncharacterized protein</fullName>
    </submittedName>
</protein>
<organism evidence="1 2">
    <name type="scientific">Mycena sanguinolenta</name>
    <dbReference type="NCBI Taxonomy" id="230812"/>
    <lineage>
        <taxon>Eukaryota</taxon>
        <taxon>Fungi</taxon>
        <taxon>Dikarya</taxon>
        <taxon>Basidiomycota</taxon>
        <taxon>Agaricomycotina</taxon>
        <taxon>Agaricomycetes</taxon>
        <taxon>Agaricomycetidae</taxon>
        <taxon>Agaricales</taxon>
        <taxon>Marasmiineae</taxon>
        <taxon>Mycenaceae</taxon>
        <taxon>Mycena</taxon>
    </lineage>
</organism>
<reference evidence="1" key="1">
    <citation type="submission" date="2020-05" db="EMBL/GenBank/DDBJ databases">
        <title>Mycena genomes resolve the evolution of fungal bioluminescence.</title>
        <authorList>
            <person name="Tsai I.J."/>
        </authorList>
    </citation>
    <scope>NUCLEOTIDE SEQUENCE</scope>
    <source>
        <strain evidence="1">160909Yilan</strain>
    </source>
</reference>
<gene>
    <name evidence="1" type="ORF">MSAN_00837900</name>
</gene>
<evidence type="ECO:0000313" key="2">
    <source>
        <dbReference type="Proteomes" id="UP000623467"/>
    </source>
</evidence>
<name>A0A8H6YV91_9AGAR</name>
<proteinExistence type="predicted"/>
<dbReference type="AlphaFoldDB" id="A0A8H6YV91"/>
<sequence length="155" mass="17056">MSRSSAVFRSGPMGGFLVFPNSPHSMIAFPLISHLQLLPHRLLPASLPNDALLLHLSSTHNLCPNLTHLRIKTDCTSLSDATALAFIQARMASPTPLQLFEAKVPRPMEIDVKAALEPFISAGLEVSFTYSPPSARQHDEEWHFDARVGVDRFTA</sequence>
<dbReference type="EMBL" id="JACAZH010000005">
    <property type="protein sequence ID" value="KAF7367740.1"/>
    <property type="molecule type" value="Genomic_DNA"/>
</dbReference>
<evidence type="ECO:0000313" key="1">
    <source>
        <dbReference type="EMBL" id="KAF7367740.1"/>
    </source>
</evidence>